<accession>G7JYG3</accession>
<dbReference type="Proteomes" id="UP000002051">
    <property type="component" value="Chromosome 5"/>
</dbReference>
<evidence type="ECO:0000313" key="4">
    <source>
        <dbReference type="EnsemblPlants" id="AES98283"/>
    </source>
</evidence>
<keyword evidence="1 2" id="KW-0812">Transmembrane</keyword>
<name>G7JYG3_MEDTR</name>
<protein>
    <submittedName>
        <fullName evidence="2">Transmembrane protein, putative</fullName>
    </submittedName>
</protein>
<dbReference type="Gramene" id="rna31651">
    <property type="protein sequence ID" value="RHN56279.1"/>
    <property type="gene ID" value="gene31651"/>
</dbReference>
<keyword evidence="1" id="KW-1133">Transmembrane helix</keyword>
<reference evidence="2 5" key="2">
    <citation type="journal article" date="2014" name="BMC Genomics">
        <title>An improved genome release (version Mt4.0) for the model legume Medicago truncatula.</title>
        <authorList>
            <person name="Tang H."/>
            <person name="Krishnakumar V."/>
            <person name="Bidwell S."/>
            <person name="Rosen B."/>
            <person name="Chan A."/>
            <person name="Zhou S."/>
            <person name="Gentzbittel L."/>
            <person name="Childs K.L."/>
            <person name="Yandell M."/>
            <person name="Gundlach H."/>
            <person name="Mayer K.F."/>
            <person name="Schwartz D.C."/>
            <person name="Town C.D."/>
        </authorList>
    </citation>
    <scope>GENOME REANNOTATION</scope>
    <source>
        <strain evidence="4 5">cv. Jemalong A17</strain>
    </source>
</reference>
<keyword evidence="1" id="KW-0472">Membrane</keyword>
<feature type="transmembrane region" description="Helical" evidence="1">
    <location>
        <begin position="78"/>
        <end position="97"/>
    </location>
</feature>
<evidence type="ECO:0000313" key="6">
    <source>
        <dbReference type="Proteomes" id="UP000265566"/>
    </source>
</evidence>
<dbReference type="EMBL" id="PSQE01000005">
    <property type="protein sequence ID" value="RHN56279.1"/>
    <property type="molecule type" value="Genomic_DNA"/>
</dbReference>
<dbReference type="AlphaFoldDB" id="G7JYG3"/>
<dbReference type="PaxDb" id="3880-AES98283"/>
<dbReference type="EnsemblPlants" id="AES98283">
    <property type="protein sequence ID" value="AES98283"/>
    <property type="gene ID" value="MTR_5g066600"/>
</dbReference>
<evidence type="ECO:0000313" key="2">
    <source>
        <dbReference type="EMBL" id="AES98283.1"/>
    </source>
</evidence>
<reference evidence="2 5" key="1">
    <citation type="journal article" date="2011" name="Nature">
        <title>The Medicago genome provides insight into the evolution of rhizobial symbioses.</title>
        <authorList>
            <person name="Young N.D."/>
            <person name="Debelle F."/>
            <person name="Oldroyd G.E."/>
            <person name="Geurts R."/>
            <person name="Cannon S.B."/>
            <person name="Udvardi M.K."/>
            <person name="Benedito V.A."/>
            <person name="Mayer K.F."/>
            <person name="Gouzy J."/>
            <person name="Schoof H."/>
            <person name="Van de Peer Y."/>
            <person name="Proost S."/>
            <person name="Cook D.R."/>
            <person name="Meyers B.C."/>
            <person name="Spannagl M."/>
            <person name="Cheung F."/>
            <person name="De Mita S."/>
            <person name="Krishnakumar V."/>
            <person name="Gundlach H."/>
            <person name="Zhou S."/>
            <person name="Mudge J."/>
            <person name="Bharti A.K."/>
            <person name="Murray J.D."/>
            <person name="Naoumkina M.A."/>
            <person name="Rosen B."/>
            <person name="Silverstein K.A."/>
            <person name="Tang H."/>
            <person name="Rombauts S."/>
            <person name="Zhao P.X."/>
            <person name="Zhou P."/>
            <person name="Barbe V."/>
            <person name="Bardou P."/>
            <person name="Bechner M."/>
            <person name="Bellec A."/>
            <person name="Berger A."/>
            <person name="Berges H."/>
            <person name="Bidwell S."/>
            <person name="Bisseling T."/>
            <person name="Choisne N."/>
            <person name="Couloux A."/>
            <person name="Denny R."/>
            <person name="Deshpande S."/>
            <person name="Dai X."/>
            <person name="Doyle J.J."/>
            <person name="Dudez A.M."/>
            <person name="Farmer A.D."/>
            <person name="Fouteau S."/>
            <person name="Franken C."/>
            <person name="Gibelin C."/>
            <person name="Gish J."/>
            <person name="Goldstein S."/>
            <person name="Gonzalez A.J."/>
            <person name="Green P.J."/>
            <person name="Hallab A."/>
            <person name="Hartog M."/>
            <person name="Hua A."/>
            <person name="Humphray S.J."/>
            <person name="Jeong D.H."/>
            <person name="Jing Y."/>
            <person name="Jocker A."/>
            <person name="Kenton S.M."/>
            <person name="Kim D.J."/>
            <person name="Klee K."/>
            <person name="Lai H."/>
            <person name="Lang C."/>
            <person name="Lin S."/>
            <person name="Macmil S.L."/>
            <person name="Magdelenat G."/>
            <person name="Matthews L."/>
            <person name="McCorrison J."/>
            <person name="Monaghan E.L."/>
            <person name="Mun J.H."/>
            <person name="Najar F.Z."/>
            <person name="Nicholson C."/>
            <person name="Noirot C."/>
            <person name="O'Bleness M."/>
            <person name="Paule C.R."/>
            <person name="Poulain J."/>
            <person name="Prion F."/>
            <person name="Qin B."/>
            <person name="Qu C."/>
            <person name="Retzel E.F."/>
            <person name="Riddle C."/>
            <person name="Sallet E."/>
            <person name="Samain S."/>
            <person name="Samson N."/>
            <person name="Sanders I."/>
            <person name="Saurat O."/>
            <person name="Scarpelli C."/>
            <person name="Schiex T."/>
            <person name="Segurens B."/>
            <person name="Severin A.J."/>
            <person name="Sherrier D.J."/>
            <person name="Shi R."/>
            <person name="Sims S."/>
            <person name="Singer S.R."/>
            <person name="Sinharoy S."/>
            <person name="Sterck L."/>
            <person name="Viollet A."/>
            <person name="Wang B.B."/>
            <person name="Wang K."/>
            <person name="Wang M."/>
            <person name="Wang X."/>
            <person name="Warfsmann J."/>
            <person name="Weissenbach J."/>
            <person name="White D.D."/>
            <person name="White J.D."/>
            <person name="Wiley G.B."/>
            <person name="Wincker P."/>
            <person name="Xing Y."/>
            <person name="Yang L."/>
            <person name="Yao Z."/>
            <person name="Ying F."/>
            <person name="Zhai J."/>
            <person name="Zhou L."/>
            <person name="Zuber A."/>
            <person name="Denarie J."/>
            <person name="Dixon R.A."/>
            <person name="May G.D."/>
            <person name="Schwartz D.C."/>
            <person name="Rogers J."/>
            <person name="Quetier F."/>
            <person name="Town C.D."/>
            <person name="Roe B.A."/>
        </authorList>
    </citation>
    <scope>NUCLEOTIDE SEQUENCE [LARGE SCALE GENOMIC DNA]</scope>
    <source>
        <strain evidence="2">A17</strain>
        <strain evidence="4 5">cv. Jemalong A17</strain>
    </source>
</reference>
<evidence type="ECO:0000313" key="5">
    <source>
        <dbReference type="Proteomes" id="UP000002051"/>
    </source>
</evidence>
<dbReference type="Proteomes" id="UP000265566">
    <property type="component" value="Chromosome 5"/>
</dbReference>
<gene>
    <name evidence="2" type="ordered locus">MTR_5g066600</name>
    <name evidence="3" type="ORF">MtrunA17_Chr5g0427731</name>
</gene>
<dbReference type="EMBL" id="CM001221">
    <property type="protein sequence ID" value="AES98283.1"/>
    <property type="molecule type" value="Genomic_DNA"/>
</dbReference>
<reference evidence="4" key="3">
    <citation type="submission" date="2015-04" db="UniProtKB">
        <authorList>
            <consortium name="EnsemblPlants"/>
        </authorList>
    </citation>
    <scope>IDENTIFICATION</scope>
    <source>
        <strain evidence="4">cv. Jemalong A17</strain>
    </source>
</reference>
<organism evidence="2 5">
    <name type="scientific">Medicago truncatula</name>
    <name type="common">Barrel medic</name>
    <name type="synonym">Medicago tribuloides</name>
    <dbReference type="NCBI Taxonomy" id="3880"/>
    <lineage>
        <taxon>Eukaryota</taxon>
        <taxon>Viridiplantae</taxon>
        <taxon>Streptophyta</taxon>
        <taxon>Embryophyta</taxon>
        <taxon>Tracheophyta</taxon>
        <taxon>Spermatophyta</taxon>
        <taxon>Magnoliopsida</taxon>
        <taxon>eudicotyledons</taxon>
        <taxon>Gunneridae</taxon>
        <taxon>Pentapetalae</taxon>
        <taxon>rosids</taxon>
        <taxon>fabids</taxon>
        <taxon>Fabales</taxon>
        <taxon>Fabaceae</taxon>
        <taxon>Papilionoideae</taxon>
        <taxon>50 kb inversion clade</taxon>
        <taxon>NPAAA clade</taxon>
        <taxon>Hologalegina</taxon>
        <taxon>IRL clade</taxon>
        <taxon>Trifolieae</taxon>
        <taxon>Medicago</taxon>
    </lineage>
</organism>
<reference evidence="6" key="4">
    <citation type="journal article" date="2018" name="Nat. Plants">
        <title>Whole-genome landscape of Medicago truncatula symbiotic genes.</title>
        <authorList>
            <person name="Pecrix Y."/>
            <person name="Staton S.E."/>
            <person name="Sallet E."/>
            <person name="Lelandais-Briere C."/>
            <person name="Moreau S."/>
            <person name="Carrere S."/>
            <person name="Blein T."/>
            <person name="Jardinaud M.F."/>
            <person name="Latrasse D."/>
            <person name="Zouine M."/>
            <person name="Zahm M."/>
            <person name="Kreplak J."/>
            <person name="Mayjonade B."/>
            <person name="Satge C."/>
            <person name="Perez M."/>
            <person name="Cauet S."/>
            <person name="Marande W."/>
            <person name="Chantry-Darmon C."/>
            <person name="Lopez-Roques C."/>
            <person name="Bouchez O."/>
            <person name="Berard A."/>
            <person name="Debelle F."/>
            <person name="Munos S."/>
            <person name="Bendahmane A."/>
            <person name="Berges H."/>
            <person name="Niebel A."/>
            <person name="Buitink J."/>
            <person name="Frugier F."/>
            <person name="Benhamed M."/>
            <person name="Crespi M."/>
            <person name="Gouzy J."/>
            <person name="Gamas P."/>
        </authorList>
    </citation>
    <scope>NUCLEOTIDE SEQUENCE [LARGE SCALE GENOMIC DNA]</scope>
    <source>
        <strain evidence="6">cv. Jemalong A17</strain>
    </source>
</reference>
<dbReference type="HOGENOM" id="CLU_2336852_0_0_1"/>
<keyword evidence="5" id="KW-1185">Reference proteome</keyword>
<evidence type="ECO:0000256" key="1">
    <source>
        <dbReference type="SAM" id="Phobius"/>
    </source>
</evidence>
<reference evidence="3" key="5">
    <citation type="journal article" date="2018" name="Nat. Plants">
        <title>Whole-genome landscape of Medicago truncatula symbiotic genes.</title>
        <authorList>
            <person name="Pecrix Y."/>
            <person name="Gamas P."/>
            <person name="Carrere S."/>
        </authorList>
    </citation>
    <scope>NUCLEOTIDE SEQUENCE</scope>
    <source>
        <tissue evidence="3">Leaves</tissue>
    </source>
</reference>
<feature type="transmembrane region" description="Helical" evidence="1">
    <location>
        <begin position="41"/>
        <end position="66"/>
    </location>
</feature>
<proteinExistence type="predicted"/>
<evidence type="ECO:0000313" key="3">
    <source>
        <dbReference type="EMBL" id="RHN56279.1"/>
    </source>
</evidence>
<sequence length="98" mass="11202">MWILALFQNCEVRRLMLGYSSSLCPRLCFTLEKSGWFTCSLFFPSAASVCVIRVSGVLLYFFLRFAALVYFPGHSKSFWTVVPVLFLSGGVVCWQVWL</sequence>